<evidence type="ECO:0000256" key="1">
    <source>
        <dbReference type="SAM" id="MobiDB-lite"/>
    </source>
</evidence>
<dbReference type="EMBL" id="JAQJAE010000004">
    <property type="protein sequence ID" value="KAJ5598327.1"/>
    <property type="molecule type" value="Genomic_DNA"/>
</dbReference>
<dbReference type="Proteomes" id="UP001213799">
    <property type="component" value="Unassembled WGS sequence"/>
</dbReference>
<dbReference type="AlphaFoldDB" id="A0AAD6E0F7"/>
<sequence>MIRSRISVPYTDGVLGMQNREGRSPSEVAGPTCQAPQEKFQGRRLKLIGRIGNWKVYVGETPQKLNNVRGPDV</sequence>
<keyword evidence="3" id="KW-1185">Reference proteome</keyword>
<evidence type="ECO:0000313" key="3">
    <source>
        <dbReference type="Proteomes" id="UP001213799"/>
    </source>
</evidence>
<dbReference type="GeneID" id="81589708"/>
<reference evidence="2" key="1">
    <citation type="journal article" date="2023" name="IMA Fungus">
        <title>Comparative genomic study of the Penicillium genus elucidates a diverse pangenome and 15 lateral gene transfer events.</title>
        <authorList>
            <person name="Petersen C."/>
            <person name="Sorensen T."/>
            <person name="Nielsen M.R."/>
            <person name="Sondergaard T.E."/>
            <person name="Sorensen J.L."/>
            <person name="Fitzpatrick D.A."/>
            <person name="Frisvad J.C."/>
            <person name="Nielsen K.L."/>
        </authorList>
    </citation>
    <scope>NUCLEOTIDE SEQUENCE</scope>
    <source>
        <strain evidence="2">IBT 12815</strain>
    </source>
</reference>
<gene>
    <name evidence="2" type="ORF">N7537_008411</name>
</gene>
<reference evidence="2" key="2">
    <citation type="submission" date="2023-01" db="EMBL/GenBank/DDBJ databases">
        <authorList>
            <person name="Petersen C."/>
        </authorList>
    </citation>
    <scope>NUCLEOTIDE SEQUENCE</scope>
    <source>
        <strain evidence="2">IBT 12815</strain>
    </source>
</reference>
<comment type="caution">
    <text evidence="2">The sequence shown here is derived from an EMBL/GenBank/DDBJ whole genome shotgun (WGS) entry which is preliminary data.</text>
</comment>
<accession>A0AAD6E0F7</accession>
<name>A0AAD6E0F7_9EURO</name>
<feature type="region of interest" description="Disordered" evidence="1">
    <location>
        <begin position="14"/>
        <end position="34"/>
    </location>
</feature>
<organism evidence="2 3">
    <name type="scientific">Penicillium hordei</name>
    <dbReference type="NCBI Taxonomy" id="40994"/>
    <lineage>
        <taxon>Eukaryota</taxon>
        <taxon>Fungi</taxon>
        <taxon>Dikarya</taxon>
        <taxon>Ascomycota</taxon>
        <taxon>Pezizomycotina</taxon>
        <taxon>Eurotiomycetes</taxon>
        <taxon>Eurotiomycetidae</taxon>
        <taxon>Eurotiales</taxon>
        <taxon>Aspergillaceae</taxon>
        <taxon>Penicillium</taxon>
    </lineage>
</organism>
<protein>
    <submittedName>
        <fullName evidence="2">Uncharacterized protein</fullName>
    </submittedName>
</protein>
<proteinExistence type="predicted"/>
<evidence type="ECO:0000313" key="2">
    <source>
        <dbReference type="EMBL" id="KAJ5598327.1"/>
    </source>
</evidence>
<dbReference type="RefSeq" id="XP_056751542.1">
    <property type="nucleotide sequence ID" value="XM_056899466.1"/>
</dbReference>